<keyword evidence="2" id="KW-1185">Reference proteome</keyword>
<reference evidence="2" key="1">
    <citation type="journal article" date="2017" name="Nat. Ecol. Evol.">
        <title>Genome expansion and lineage-specific genetic innovations in the forest pathogenic fungi Armillaria.</title>
        <authorList>
            <person name="Sipos G."/>
            <person name="Prasanna A.N."/>
            <person name="Walter M.C."/>
            <person name="O'Connor E."/>
            <person name="Balint B."/>
            <person name="Krizsan K."/>
            <person name="Kiss B."/>
            <person name="Hess J."/>
            <person name="Varga T."/>
            <person name="Slot J."/>
            <person name="Riley R."/>
            <person name="Boka B."/>
            <person name="Rigling D."/>
            <person name="Barry K."/>
            <person name="Lee J."/>
            <person name="Mihaltcheva S."/>
            <person name="LaButti K."/>
            <person name="Lipzen A."/>
            <person name="Waldron R."/>
            <person name="Moloney N.M."/>
            <person name="Sperisen C."/>
            <person name="Kredics L."/>
            <person name="Vagvoelgyi C."/>
            <person name="Patrignani A."/>
            <person name="Fitzpatrick D."/>
            <person name="Nagy I."/>
            <person name="Doyle S."/>
            <person name="Anderson J.B."/>
            <person name="Grigoriev I.V."/>
            <person name="Gueldener U."/>
            <person name="Muensterkoetter M."/>
            <person name="Nagy L.G."/>
        </authorList>
    </citation>
    <scope>NUCLEOTIDE SEQUENCE [LARGE SCALE GENOMIC DNA]</scope>
    <source>
        <strain evidence="2">Ar21-2</strain>
    </source>
</reference>
<dbReference type="OMA" id="CLCQMTG"/>
<organism evidence="1 2">
    <name type="scientific">Armillaria gallica</name>
    <name type="common">Bulbous honey fungus</name>
    <name type="synonym">Armillaria bulbosa</name>
    <dbReference type="NCBI Taxonomy" id="47427"/>
    <lineage>
        <taxon>Eukaryota</taxon>
        <taxon>Fungi</taxon>
        <taxon>Dikarya</taxon>
        <taxon>Basidiomycota</taxon>
        <taxon>Agaricomycotina</taxon>
        <taxon>Agaricomycetes</taxon>
        <taxon>Agaricomycetidae</taxon>
        <taxon>Agaricales</taxon>
        <taxon>Marasmiineae</taxon>
        <taxon>Physalacriaceae</taxon>
        <taxon>Armillaria</taxon>
    </lineage>
</organism>
<evidence type="ECO:0000313" key="2">
    <source>
        <dbReference type="Proteomes" id="UP000217790"/>
    </source>
</evidence>
<dbReference type="InParanoid" id="A0A2H3EB30"/>
<name>A0A2H3EB30_ARMGA</name>
<proteinExistence type="predicted"/>
<dbReference type="EMBL" id="KZ293644">
    <property type="protein sequence ID" value="PBL03541.1"/>
    <property type="molecule type" value="Genomic_DNA"/>
</dbReference>
<accession>A0A2H3EB30</accession>
<dbReference type="AlphaFoldDB" id="A0A2H3EB30"/>
<gene>
    <name evidence="1" type="ORF">ARMGADRAFT_901085</name>
</gene>
<dbReference type="Proteomes" id="UP000217790">
    <property type="component" value="Unassembled WGS sequence"/>
</dbReference>
<protein>
    <submittedName>
        <fullName evidence="1">Uncharacterized protein</fullName>
    </submittedName>
</protein>
<sequence length="86" mass="9597">MTRPGVENNNMNTIVTSLQGEEWRLLLARQVLILIALDLPPTNSSHRIGEDAMMHLLTETAIFLSLPNSCFCQMTGEPLINLPPPR</sequence>
<dbReference type="STRING" id="47427.A0A2H3EB30"/>
<dbReference type="OrthoDB" id="289721at2759"/>
<feature type="non-terminal residue" evidence="1">
    <location>
        <position position="86"/>
    </location>
</feature>
<evidence type="ECO:0000313" key="1">
    <source>
        <dbReference type="EMBL" id="PBL03541.1"/>
    </source>
</evidence>